<dbReference type="Proteomes" id="UP000271241">
    <property type="component" value="Unassembled WGS sequence"/>
</dbReference>
<keyword evidence="3" id="KW-1185">Reference proteome</keyword>
<dbReference type="PROSITE" id="PS50011">
    <property type="entry name" value="PROTEIN_KINASE_DOM"/>
    <property type="match status" value="1"/>
</dbReference>
<protein>
    <recommendedName>
        <fullName evidence="1">Protein kinase domain-containing protein</fullName>
    </recommendedName>
</protein>
<feature type="domain" description="Protein kinase" evidence="1">
    <location>
        <begin position="1"/>
        <end position="274"/>
    </location>
</feature>
<dbReference type="GO" id="GO:0005524">
    <property type="term" value="F:ATP binding"/>
    <property type="evidence" value="ECO:0007669"/>
    <property type="project" value="InterPro"/>
</dbReference>
<dbReference type="InterPro" id="IPR000719">
    <property type="entry name" value="Prot_kinase_dom"/>
</dbReference>
<gene>
    <name evidence="2" type="ORF">THASP1DRAFT_31416</name>
</gene>
<name>A0A4V1IW94_9FUNG</name>
<reference evidence="3" key="1">
    <citation type="journal article" date="2018" name="Nat. Microbiol.">
        <title>Leveraging single-cell genomics to expand the fungal tree of life.</title>
        <authorList>
            <person name="Ahrendt S.R."/>
            <person name="Quandt C.A."/>
            <person name="Ciobanu D."/>
            <person name="Clum A."/>
            <person name="Salamov A."/>
            <person name="Andreopoulos B."/>
            <person name="Cheng J.F."/>
            <person name="Woyke T."/>
            <person name="Pelin A."/>
            <person name="Henrissat B."/>
            <person name="Reynolds N.K."/>
            <person name="Benny G.L."/>
            <person name="Smith M.E."/>
            <person name="James T.Y."/>
            <person name="Grigoriev I.V."/>
        </authorList>
    </citation>
    <scope>NUCLEOTIDE SEQUENCE [LARGE SCALE GENOMIC DNA]</scope>
    <source>
        <strain evidence="3">RSA 1356</strain>
    </source>
</reference>
<dbReference type="Pfam" id="PF00069">
    <property type="entry name" value="Pkinase"/>
    <property type="match status" value="1"/>
</dbReference>
<dbReference type="SUPFAM" id="SSF56112">
    <property type="entry name" value="Protein kinase-like (PK-like)"/>
    <property type="match status" value="1"/>
</dbReference>
<dbReference type="EMBL" id="KZ992821">
    <property type="protein sequence ID" value="RKP06769.1"/>
    <property type="molecule type" value="Genomic_DNA"/>
</dbReference>
<dbReference type="AlphaFoldDB" id="A0A4V1IW94"/>
<dbReference type="OrthoDB" id="4062651at2759"/>
<proteinExistence type="predicted"/>
<accession>A0A4V1IW94</accession>
<dbReference type="GO" id="GO:0004672">
    <property type="term" value="F:protein kinase activity"/>
    <property type="evidence" value="ECO:0007669"/>
    <property type="project" value="InterPro"/>
</dbReference>
<sequence>MRYDSRPGWIGCHPSEPDIIQELLTEKLIREGDPQKYGISPTVKNLFAKMEPVLELDSEYYCLLYTWEESVSLKEYLKPLSNVAKDQLLPAIFMQVITALRYLDILGLTHDGINPENIMISRTFTKNVPTVTITDMHAVRGGLDYYDRKAIWSRNLRFRFLDTPCMRGYRPPEDYNTTLYLVDSAKRSSWELGATIYTALTDRPPYGATALPDNIPDWEDTALINTMLRLPVTGNTFPNVTTSHNLPLLQLMKTLMTCDSLARPTIGELDVELLKQLAASSDLRATALDQNLLSAWSLLKLAAATANPFSRYPPNST</sequence>
<organism evidence="2 3">
    <name type="scientific">Thamnocephalis sphaerospora</name>
    <dbReference type="NCBI Taxonomy" id="78915"/>
    <lineage>
        <taxon>Eukaryota</taxon>
        <taxon>Fungi</taxon>
        <taxon>Fungi incertae sedis</taxon>
        <taxon>Zoopagomycota</taxon>
        <taxon>Zoopagomycotina</taxon>
        <taxon>Zoopagomycetes</taxon>
        <taxon>Zoopagales</taxon>
        <taxon>Sigmoideomycetaceae</taxon>
        <taxon>Thamnocephalis</taxon>
    </lineage>
</organism>
<dbReference type="InterPro" id="IPR011009">
    <property type="entry name" value="Kinase-like_dom_sf"/>
</dbReference>
<evidence type="ECO:0000259" key="1">
    <source>
        <dbReference type="PROSITE" id="PS50011"/>
    </source>
</evidence>
<dbReference type="Gene3D" id="1.10.510.10">
    <property type="entry name" value="Transferase(Phosphotransferase) domain 1"/>
    <property type="match status" value="1"/>
</dbReference>
<evidence type="ECO:0000313" key="2">
    <source>
        <dbReference type="EMBL" id="RKP06769.1"/>
    </source>
</evidence>
<evidence type="ECO:0000313" key="3">
    <source>
        <dbReference type="Proteomes" id="UP000271241"/>
    </source>
</evidence>